<protein>
    <submittedName>
        <fullName evidence="2">Uncharacterized protein</fullName>
    </submittedName>
</protein>
<sequence length="64" mass="7391">MDKLVLLHYILCFFAFSFILSSLIGLLCSVKNNRNIERIMVIFAVLSFSFTFFTSLVIQLVHIC</sequence>
<evidence type="ECO:0000313" key="2">
    <source>
        <dbReference type="EMBL" id="DAF47633.1"/>
    </source>
</evidence>
<dbReference type="EMBL" id="BK032557">
    <property type="protein sequence ID" value="DAF47633.1"/>
    <property type="molecule type" value="Genomic_DNA"/>
</dbReference>
<accession>A0A8S5S9K0</accession>
<feature type="transmembrane region" description="Helical" evidence="1">
    <location>
        <begin position="39"/>
        <end position="61"/>
    </location>
</feature>
<reference evidence="2" key="1">
    <citation type="journal article" date="2021" name="Proc. Natl. Acad. Sci. U.S.A.">
        <title>A Catalog of Tens of Thousands of Viruses from Human Metagenomes Reveals Hidden Associations with Chronic Diseases.</title>
        <authorList>
            <person name="Tisza M.J."/>
            <person name="Buck C.B."/>
        </authorList>
    </citation>
    <scope>NUCLEOTIDE SEQUENCE</scope>
    <source>
        <strain evidence="2">CtByu2</strain>
    </source>
</reference>
<proteinExistence type="predicted"/>
<feature type="transmembrane region" description="Helical" evidence="1">
    <location>
        <begin position="6"/>
        <end position="27"/>
    </location>
</feature>
<evidence type="ECO:0000256" key="1">
    <source>
        <dbReference type="SAM" id="Phobius"/>
    </source>
</evidence>
<organism evidence="2">
    <name type="scientific">Myoviridae sp. ctByu2</name>
    <dbReference type="NCBI Taxonomy" id="2827668"/>
    <lineage>
        <taxon>Viruses</taxon>
        <taxon>Duplodnaviria</taxon>
        <taxon>Heunggongvirae</taxon>
        <taxon>Uroviricota</taxon>
        <taxon>Caudoviricetes</taxon>
    </lineage>
</organism>
<keyword evidence="1" id="KW-0812">Transmembrane</keyword>
<name>A0A8S5S9K0_9CAUD</name>
<keyword evidence="1" id="KW-0472">Membrane</keyword>
<keyword evidence="1" id="KW-1133">Transmembrane helix</keyword>